<sequence>MVLLPSWQAVYALIVASATIASAYRPVQHCKQLGDNGHYSACTSLTQHYNQTTAESDLFVRYHWYKYKDSRNGWHAFALGKQMAGALMFIMYGDPTTPTPEMTISVRSAEGHHPPQLVKDIAIFNRPEAENRIPEVTIITNTFKPYTGAYEQPELSLKPTHVGIAEFIVRGYSKWIGSAVSNVSTAQPMLWSSRYDQDFQEDYSVDRGIEMHAFGLGFGFIFADLLNAETPVPMFGAINELSGHKGLVEIGEPAPPTAAEISAGEFAIKNYRLDPVNADLATSSGDGEHNPFSDHSNTTPSTVPEGHGGGSEAQPNSSSTSDAANSTNQQAAQAAYTIRGKTVRDWLWHLHGFILCCTFFIGYPLGIYLLRSSKQQAAGLSFNYHWTVQALATVGLAIGIFIGYLQSRSISLTHQYVGIFIAFCIGAQMLLGWRHHVKFLSAKRKTWLSKMHIGLGRVVMPLAFVNILSGMKLRHYGWFTMLLVLALAVIEIVFFAVYLRGSHVRRNKMGGAAVAEQLKAQGPGQDDDAEEYFQLAGEDDDLSDLSDGEDAISKKRHQKHEENERLAKLDRV</sequence>
<dbReference type="SUPFAM" id="SSF49344">
    <property type="entry name" value="CBD9-like"/>
    <property type="match status" value="1"/>
</dbReference>
<feature type="compositionally biased region" description="Acidic residues" evidence="1">
    <location>
        <begin position="538"/>
        <end position="550"/>
    </location>
</feature>
<dbReference type="PANTHER" id="PTHR47797">
    <property type="entry name" value="DEHYDROGENASE, PUTATIVE (AFU_ORTHOLOGUE AFUA_8G05805)-RELATED"/>
    <property type="match status" value="1"/>
</dbReference>
<evidence type="ECO:0000256" key="1">
    <source>
        <dbReference type="SAM" id="MobiDB-lite"/>
    </source>
</evidence>
<organism evidence="4 5">
    <name type="scientific">Lithohypha guttulata</name>
    <dbReference type="NCBI Taxonomy" id="1690604"/>
    <lineage>
        <taxon>Eukaryota</taxon>
        <taxon>Fungi</taxon>
        <taxon>Dikarya</taxon>
        <taxon>Ascomycota</taxon>
        <taxon>Pezizomycotina</taxon>
        <taxon>Eurotiomycetes</taxon>
        <taxon>Chaetothyriomycetidae</taxon>
        <taxon>Chaetothyriales</taxon>
        <taxon>Trichomeriaceae</taxon>
        <taxon>Lithohypha</taxon>
    </lineage>
</organism>
<evidence type="ECO:0000256" key="2">
    <source>
        <dbReference type="SAM" id="Phobius"/>
    </source>
</evidence>
<evidence type="ECO:0000313" key="5">
    <source>
        <dbReference type="Proteomes" id="UP001309876"/>
    </source>
</evidence>
<protein>
    <recommendedName>
        <fullName evidence="6">Cytochrome b561 domain-containing protein</fullName>
    </recommendedName>
</protein>
<dbReference type="InterPro" id="IPR015920">
    <property type="entry name" value="Cellobiose_DH-like_cyt"/>
</dbReference>
<dbReference type="CDD" id="cd09630">
    <property type="entry name" value="CDH_like_cytochrome"/>
    <property type="match status" value="1"/>
</dbReference>
<dbReference type="Gene3D" id="2.60.40.1210">
    <property type="entry name" value="Cellobiose dehydrogenase, cytochrome domain"/>
    <property type="match status" value="1"/>
</dbReference>
<dbReference type="PANTHER" id="PTHR47797:SF3">
    <property type="entry name" value="CYTOCHROME B561 DOMAIN-CONTAINING PROTEIN"/>
    <property type="match status" value="1"/>
</dbReference>
<feature type="signal peptide" evidence="3">
    <location>
        <begin position="1"/>
        <end position="23"/>
    </location>
</feature>
<feature type="transmembrane region" description="Helical" evidence="2">
    <location>
        <begin position="416"/>
        <end position="433"/>
    </location>
</feature>
<reference evidence="4 5" key="1">
    <citation type="submission" date="2023-08" db="EMBL/GenBank/DDBJ databases">
        <title>Black Yeasts Isolated from many extreme environments.</title>
        <authorList>
            <person name="Coleine C."/>
            <person name="Stajich J.E."/>
            <person name="Selbmann L."/>
        </authorList>
    </citation>
    <scope>NUCLEOTIDE SEQUENCE [LARGE SCALE GENOMIC DNA]</scope>
    <source>
        <strain evidence="4 5">CCFEE 5910</strain>
    </source>
</reference>
<dbReference type="AlphaFoldDB" id="A0AAN7Y8B8"/>
<evidence type="ECO:0000256" key="3">
    <source>
        <dbReference type="SAM" id="SignalP"/>
    </source>
</evidence>
<feature type="chain" id="PRO_5042825345" description="Cytochrome b561 domain-containing protein" evidence="3">
    <location>
        <begin position="24"/>
        <end position="572"/>
    </location>
</feature>
<name>A0AAN7Y8B8_9EURO</name>
<feature type="region of interest" description="Disordered" evidence="1">
    <location>
        <begin position="538"/>
        <end position="572"/>
    </location>
</feature>
<keyword evidence="2" id="KW-1133">Transmembrane helix</keyword>
<feature type="region of interest" description="Disordered" evidence="1">
    <location>
        <begin position="279"/>
        <end position="326"/>
    </location>
</feature>
<feature type="compositionally biased region" description="Polar residues" evidence="1">
    <location>
        <begin position="293"/>
        <end position="302"/>
    </location>
</feature>
<keyword evidence="2" id="KW-0472">Membrane</keyword>
<proteinExistence type="predicted"/>
<dbReference type="Gene3D" id="1.20.120.1770">
    <property type="match status" value="1"/>
</dbReference>
<feature type="transmembrane region" description="Helical" evidence="2">
    <location>
        <begin position="454"/>
        <end position="471"/>
    </location>
</feature>
<accession>A0AAN7Y8B8</accession>
<feature type="transmembrane region" description="Helical" evidence="2">
    <location>
        <begin position="382"/>
        <end position="404"/>
    </location>
</feature>
<feature type="compositionally biased region" description="Low complexity" evidence="1">
    <location>
        <begin position="316"/>
        <end position="326"/>
    </location>
</feature>
<evidence type="ECO:0008006" key="6">
    <source>
        <dbReference type="Google" id="ProtNLM"/>
    </source>
</evidence>
<keyword evidence="2" id="KW-0812">Transmembrane</keyword>
<gene>
    <name evidence="4" type="ORF">LTR05_003262</name>
</gene>
<evidence type="ECO:0000313" key="4">
    <source>
        <dbReference type="EMBL" id="KAK5089038.1"/>
    </source>
</evidence>
<keyword evidence="5" id="KW-1185">Reference proteome</keyword>
<dbReference type="CDD" id="cd08760">
    <property type="entry name" value="Cyt_b561_FRRS1_like"/>
    <property type="match status" value="1"/>
</dbReference>
<feature type="compositionally biased region" description="Basic and acidic residues" evidence="1">
    <location>
        <begin position="559"/>
        <end position="572"/>
    </location>
</feature>
<dbReference type="Proteomes" id="UP001309876">
    <property type="component" value="Unassembled WGS sequence"/>
</dbReference>
<comment type="caution">
    <text evidence="4">The sequence shown here is derived from an EMBL/GenBank/DDBJ whole genome shotgun (WGS) entry which is preliminary data.</text>
</comment>
<keyword evidence="3" id="KW-0732">Signal</keyword>
<dbReference type="EMBL" id="JAVRRJ010000002">
    <property type="protein sequence ID" value="KAK5089038.1"/>
    <property type="molecule type" value="Genomic_DNA"/>
</dbReference>
<feature type="transmembrane region" description="Helical" evidence="2">
    <location>
        <begin position="346"/>
        <end position="370"/>
    </location>
</feature>
<feature type="transmembrane region" description="Helical" evidence="2">
    <location>
        <begin position="477"/>
        <end position="499"/>
    </location>
</feature>